<protein>
    <submittedName>
        <fullName evidence="3">TIGR03943 family putative permease subunit</fullName>
    </submittedName>
</protein>
<keyword evidence="1" id="KW-0472">Membrane</keyword>
<dbReference type="NCBIfam" id="TIGR03943">
    <property type="entry name" value="TIGR03943 family putative permease subunit"/>
    <property type="match status" value="1"/>
</dbReference>
<dbReference type="EMBL" id="JBHSPR010000010">
    <property type="protein sequence ID" value="MFC6017723.1"/>
    <property type="molecule type" value="Genomic_DNA"/>
</dbReference>
<reference evidence="4" key="1">
    <citation type="journal article" date="2019" name="Int. J. Syst. Evol. Microbiol.">
        <title>The Global Catalogue of Microorganisms (GCM) 10K type strain sequencing project: providing services to taxonomists for standard genome sequencing and annotation.</title>
        <authorList>
            <consortium name="The Broad Institute Genomics Platform"/>
            <consortium name="The Broad Institute Genome Sequencing Center for Infectious Disease"/>
            <person name="Wu L."/>
            <person name="Ma J."/>
        </authorList>
    </citation>
    <scope>NUCLEOTIDE SEQUENCE [LARGE SCALE GENOMIC DNA]</scope>
    <source>
        <strain evidence="4">ZS-35-S2</strain>
    </source>
</reference>
<name>A0ABW1KBM0_9ACTN</name>
<accession>A0ABW1KBM0</accession>
<organism evidence="3 4">
    <name type="scientific">Plantactinospora solaniradicis</name>
    <dbReference type="NCBI Taxonomy" id="1723736"/>
    <lineage>
        <taxon>Bacteria</taxon>
        <taxon>Bacillati</taxon>
        <taxon>Actinomycetota</taxon>
        <taxon>Actinomycetes</taxon>
        <taxon>Micromonosporales</taxon>
        <taxon>Micromonosporaceae</taxon>
        <taxon>Plantactinospora</taxon>
    </lineage>
</organism>
<dbReference type="InterPro" id="IPR015402">
    <property type="entry name" value="DUF1980"/>
</dbReference>
<evidence type="ECO:0000313" key="4">
    <source>
        <dbReference type="Proteomes" id="UP001596203"/>
    </source>
</evidence>
<feature type="transmembrane region" description="Helical" evidence="1">
    <location>
        <begin position="33"/>
        <end position="55"/>
    </location>
</feature>
<feature type="domain" description="DUF1980" evidence="2">
    <location>
        <begin position="150"/>
        <end position="241"/>
    </location>
</feature>
<keyword evidence="1" id="KW-0812">Transmembrane</keyword>
<dbReference type="PANTHER" id="PTHR40047">
    <property type="entry name" value="UPF0703 PROTEIN YCGQ"/>
    <property type="match status" value="1"/>
</dbReference>
<dbReference type="InterPro" id="IPR048447">
    <property type="entry name" value="DUF1980_C"/>
</dbReference>
<dbReference type="PANTHER" id="PTHR40047:SF1">
    <property type="entry name" value="UPF0703 PROTEIN YCGQ"/>
    <property type="match status" value="1"/>
</dbReference>
<evidence type="ECO:0000313" key="3">
    <source>
        <dbReference type="EMBL" id="MFC6017723.1"/>
    </source>
</evidence>
<sequence>MNRQAQAVLLLLLGGAVLKASLTDVYLRYVKEGLWPFLVAAGALLVVAGVMTLWYDLRRRGREHEHEQHGDDDGHGHHEPRVGWLLLLPVLGLLLVSPPALGSYAVGQSGTALVGEDSGGYPPLPAGDPVPITLLDYAGRAIFDQGVSLVDRRVQLTGFVAPGPDGEPILARMILSCCAADGRPIKLGMSGDRPSGLPPDTWVQVVGRYSTQLGKDPVSDVDIPYLHVESWRRVEPPKQPYE</sequence>
<dbReference type="InterPro" id="IPR052955">
    <property type="entry name" value="UPF0703_membrane_permease"/>
</dbReference>
<keyword evidence="4" id="KW-1185">Reference proteome</keyword>
<proteinExistence type="predicted"/>
<dbReference type="Proteomes" id="UP001596203">
    <property type="component" value="Unassembled WGS sequence"/>
</dbReference>
<comment type="caution">
    <text evidence="3">The sequence shown here is derived from an EMBL/GenBank/DDBJ whole genome shotgun (WGS) entry which is preliminary data.</text>
</comment>
<feature type="transmembrane region" description="Helical" evidence="1">
    <location>
        <begin position="82"/>
        <end position="101"/>
    </location>
</feature>
<evidence type="ECO:0000256" key="1">
    <source>
        <dbReference type="SAM" id="Phobius"/>
    </source>
</evidence>
<keyword evidence="1" id="KW-1133">Transmembrane helix</keyword>
<evidence type="ECO:0000259" key="2">
    <source>
        <dbReference type="Pfam" id="PF21537"/>
    </source>
</evidence>
<dbReference type="RefSeq" id="WP_377422205.1">
    <property type="nucleotide sequence ID" value="NZ_JBHSPR010000010.1"/>
</dbReference>
<dbReference type="Pfam" id="PF21537">
    <property type="entry name" value="DUF1980_C"/>
    <property type="match status" value="1"/>
</dbReference>
<gene>
    <name evidence="3" type="ORF">ACFP2T_16090</name>
</gene>